<protein>
    <submittedName>
        <fullName evidence="1">Uncharacterized protein</fullName>
    </submittedName>
</protein>
<name>A0AC59EX99_9VIRU</name>
<evidence type="ECO:0000313" key="2">
    <source>
        <dbReference type="Proteomes" id="UP000204225"/>
    </source>
</evidence>
<evidence type="ECO:0000313" key="1">
    <source>
        <dbReference type="EMBL" id="AGM15578.1"/>
    </source>
</evidence>
<keyword evidence="2" id="KW-1185">Reference proteome</keyword>
<sequence>MEIPLKNTIQDNIKELFDNASYYSRHSDDIWITTLATVIVIGIVIYLYIKSTVAGEKANWEYNKCNPLYMPFASMINGGSDEMNEDNLKNCFKDLTRSIANDALGPINASSNLFSATLETLSGMYASVQEYIMYLYSLILAFFRELMLRVQRIAGENIIIFTKINNFIGNILGFVSLMYYNLTVIIDSIKLIFPMMALSFLIGVIMPAIVSLVVSIVLLAVFYVIAVTLSPVFCIGCWAWGPVAIWLIVVIFMTIFVIFILTLYVIFSETCNNILRKLLAPISTDDDKMEFKDPPPEPE</sequence>
<proteinExistence type="predicted"/>
<dbReference type="Proteomes" id="UP000204225">
    <property type="component" value="Segment"/>
</dbReference>
<accession>A0AC59EX99</accession>
<reference evidence="1 2" key="1">
    <citation type="journal article" date="2013" name="Proc. Natl. Acad. Sci. U.S.A.">
        <title>Genome of Phaeocystis globosa virus PgV-16T highlights the common ancestry of the largest known DNA viruses infecting eukaryotes.</title>
        <authorList>
            <person name="Santini S."/>
            <person name="Jeudy S."/>
            <person name="Bartoli J."/>
            <person name="Poirot O."/>
            <person name="Lescot M."/>
            <person name="Abergel C."/>
            <person name="Barbe V."/>
            <person name="Wommack K.E."/>
            <person name="Noordeloos A.A."/>
            <person name="Brussaard C.P."/>
            <person name="Claverie J.M."/>
        </authorList>
    </citation>
    <scope>NUCLEOTIDE SEQUENCE [LARGE SCALE GENOMIC DNA]</scope>
    <source>
        <strain evidence="1 2">16T</strain>
    </source>
</reference>
<gene>
    <name evidence="1" type="ORF">PGCG_00267</name>
</gene>
<dbReference type="EMBL" id="KC662249">
    <property type="protein sequence ID" value="AGM15578.1"/>
    <property type="molecule type" value="Genomic_DNA"/>
</dbReference>
<organism evidence="1 2">
    <name type="scientific">Phaeocystis globosa virus PgV-16T</name>
    <dbReference type="NCBI Taxonomy" id="3071227"/>
    <lineage>
        <taxon>Viruses</taxon>
        <taxon>Varidnaviria</taxon>
        <taxon>Bamfordvirae</taxon>
        <taxon>Nucleocytoviricota</taxon>
        <taxon>Megaviricetes</taxon>
        <taxon>Imitervirales</taxon>
        <taxon>Mesomimiviridae</taxon>
        <taxon>Tethysvirus</taxon>
        <taxon>Tethysvirus hollandense</taxon>
    </lineage>
</organism>